<sequence length="115" mass="13164">MYSCLFNFLFLLIPLPRPSNHLGRCPRNPNSTTCLSEYFLHHSTWPKDPPPFLLVYSSPAIMEVPPNSLLLSAAATITAPMHCILVIRKRELERSAVKGVMSRNRNNWWGDADKW</sequence>
<dbReference type="AlphaFoldDB" id="A0A1G4ID94"/>
<dbReference type="Proteomes" id="UP000195570">
    <property type="component" value="Unassembled WGS sequence"/>
</dbReference>
<feature type="signal peptide" evidence="1">
    <location>
        <begin position="1"/>
        <end position="23"/>
    </location>
</feature>
<keyword evidence="1" id="KW-0732">Signal</keyword>
<evidence type="ECO:0000256" key="1">
    <source>
        <dbReference type="SAM" id="SignalP"/>
    </source>
</evidence>
<reference evidence="2" key="1">
    <citation type="submission" date="2016-09" db="EMBL/GenBank/DDBJ databases">
        <authorList>
            <person name="Hebert L."/>
            <person name="Moumen B."/>
        </authorList>
    </citation>
    <scope>NUCLEOTIDE SEQUENCE [LARGE SCALE GENOMIC DNA]</scope>
    <source>
        <strain evidence="2">OVI</strain>
    </source>
</reference>
<name>A0A1G4ID94_TRYEQ</name>
<proteinExistence type="predicted"/>
<evidence type="ECO:0000313" key="3">
    <source>
        <dbReference type="Proteomes" id="UP000195570"/>
    </source>
</evidence>
<evidence type="ECO:0000313" key="2">
    <source>
        <dbReference type="EMBL" id="SCU70164.1"/>
    </source>
</evidence>
<protein>
    <submittedName>
        <fullName evidence="2">Uncharacterized protein</fullName>
    </submittedName>
</protein>
<comment type="caution">
    <text evidence="2">The sequence shown here is derived from an EMBL/GenBank/DDBJ whole genome shotgun (WGS) entry which is preliminary data.</text>
</comment>
<feature type="chain" id="PRO_5009235557" evidence="1">
    <location>
        <begin position="24"/>
        <end position="115"/>
    </location>
</feature>
<dbReference type="GeneID" id="92375677"/>
<dbReference type="RefSeq" id="XP_067081021.1">
    <property type="nucleotide sequence ID" value="XM_067224920.1"/>
</dbReference>
<dbReference type="EMBL" id="CZPT02001380">
    <property type="protein sequence ID" value="SCU70164.1"/>
    <property type="molecule type" value="Genomic_DNA"/>
</dbReference>
<dbReference type="VEuPathDB" id="TriTrypDB:TEOVI_000173700"/>
<accession>A0A1G4ID94</accession>
<keyword evidence="3" id="KW-1185">Reference proteome</keyword>
<gene>
    <name evidence="2" type="ORF">TEOVI_000173700</name>
</gene>
<organism evidence="2 3">
    <name type="scientific">Trypanosoma equiperdum</name>
    <dbReference type="NCBI Taxonomy" id="5694"/>
    <lineage>
        <taxon>Eukaryota</taxon>
        <taxon>Discoba</taxon>
        <taxon>Euglenozoa</taxon>
        <taxon>Kinetoplastea</taxon>
        <taxon>Metakinetoplastina</taxon>
        <taxon>Trypanosomatida</taxon>
        <taxon>Trypanosomatidae</taxon>
        <taxon>Trypanosoma</taxon>
    </lineage>
</organism>